<comment type="similarity">
    <text evidence="4">Belongs to the oxidoreductase MdaB family.</text>
</comment>
<accession>A0ABV6LKN0</accession>
<dbReference type="RefSeq" id="WP_377345478.1">
    <property type="nucleotide sequence ID" value="NZ_JBHLTP010000003.1"/>
</dbReference>
<evidence type="ECO:0000259" key="5">
    <source>
        <dbReference type="Pfam" id="PF02525"/>
    </source>
</evidence>
<keyword evidence="6" id="KW-0560">Oxidoreductase</keyword>
<dbReference type="GO" id="GO:0016491">
    <property type="term" value="F:oxidoreductase activity"/>
    <property type="evidence" value="ECO:0007669"/>
    <property type="project" value="UniProtKB-KW"/>
</dbReference>
<dbReference type="PANTHER" id="PTHR46305:SF3">
    <property type="entry name" value="NADPH:QUINONE OXIDOREDUCTASE MDAB"/>
    <property type="match status" value="1"/>
</dbReference>
<dbReference type="EMBL" id="JBHLTP010000003">
    <property type="protein sequence ID" value="MFC0522956.1"/>
    <property type="molecule type" value="Genomic_DNA"/>
</dbReference>
<proteinExistence type="inferred from homology"/>
<dbReference type="EC" id="1.-.-.-" evidence="6"/>
<evidence type="ECO:0000256" key="1">
    <source>
        <dbReference type="ARBA" id="ARBA00001974"/>
    </source>
</evidence>
<keyword evidence="7" id="KW-1185">Reference proteome</keyword>
<dbReference type="SUPFAM" id="SSF52218">
    <property type="entry name" value="Flavoproteins"/>
    <property type="match status" value="1"/>
</dbReference>
<evidence type="ECO:0000256" key="3">
    <source>
        <dbReference type="ARBA" id="ARBA00022827"/>
    </source>
</evidence>
<evidence type="ECO:0000256" key="2">
    <source>
        <dbReference type="ARBA" id="ARBA00022630"/>
    </source>
</evidence>
<evidence type="ECO:0000313" key="6">
    <source>
        <dbReference type="EMBL" id="MFC0522956.1"/>
    </source>
</evidence>
<dbReference type="Pfam" id="PF02525">
    <property type="entry name" value="Flavodoxin_2"/>
    <property type="match status" value="1"/>
</dbReference>
<evidence type="ECO:0000313" key="7">
    <source>
        <dbReference type="Proteomes" id="UP001589836"/>
    </source>
</evidence>
<comment type="cofactor">
    <cofactor evidence="1">
        <name>FAD</name>
        <dbReference type="ChEBI" id="CHEBI:57692"/>
    </cofactor>
</comment>
<dbReference type="InterPro" id="IPR052397">
    <property type="entry name" value="NADPH-QR_MdaB"/>
</dbReference>
<dbReference type="Proteomes" id="UP001589836">
    <property type="component" value="Unassembled WGS sequence"/>
</dbReference>
<evidence type="ECO:0000256" key="4">
    <source>
        <dbReference type="ARBA" id="ARBA00037981"/>
    </source>
</evidence>
<reference evidence="6 7" key="1">
    <citation type="submission" date="2024-09" db="EMBL/GenBank/DDBJ databases">
        <authorList>
            <person name="Sun Q."/>
            <person name="Mori K."/>
        </authorList>
    </citation>
    <scope>NUCLEOTIDE SEQUENCE [LARGE SCALE GENOMIC DNA]</scope>
    <source>
        <strain evidence="6 7">NCAIM B.02529</strain>
    </source>
</reference>
<feature type="domain" description="Flavodoxin-like fold" evidence="5">
    <location>
        <begin position="2"/>
        <end position="175"/>
    </location>
</feature>
<keyword evidence="3" id="KW-0274">FAD</keyword>
<gene>
    <name evidence="6" type="ORF">ACFFGV_05035</name>
</gene>
<dbReference type="InterPro" id="IPR003680">
    <property type="entry name" value="Flavodoxin_fold"/>
</dbReference>
<sequence>MKHILLINGHEAYNKSKGELNHTLFQEWHKVLSSKYEVNTTIVDEGYNVDDELEKWKWADVVIMQTPIYWFSIPGKFKGYIDRVFMDNIFFTGSTRYGHGGLLTEKQYMFSLTWNAPASIFNNYDAFYEGNSLDEAIYHLHKMNQYVGMNPLPTFSVHDVVKSTDVPQYKNQIKNHFNEVFED</sequence>
<protein>
    <submittedName>
        <fullName evidence="6">NAD(P)H-dependent oxidoreductase</fullName>
        <ecNumber evidence="6">1.-.-.-</ecNumber>
    </submittedName>
</protein>
<dbReference type="PANTHER" id="PTHR46305">
    <property type="match status" value="1"/>
</dbReference>
<comment type="caution">
    <text evidence="6">The sequence shown here is derived from an EMBL/GenBank/DDBJ whole genome shotgun (WGS) entry which is preliminary data.</text>
</comment>
<name>A0ABV6LKN0_9BACI</name>
<dbReference type="Gene3D" id="3.40.50.360">
    <property type="match status" value="1"/>
</dbReference>
<organism evidence="6 7">
    <name type="scientific">Pontibacillus salicampi</name>
    <dbReference type="NCBI Taxonomy" id="1449801"/>
    <lineage>
        <taxon>Bacteria</taxon>
        <taxon>Bacillati</taxon>
        <taxon>Bacillota</taxon>
        <taxon>Bacilli</taxon>
        <taxon>Bacillales</taxon>
        <taxon>Bacillaceae</taxon>
        <taxon>Pontibacillus</taxon>
    </lineage>
</organism>
<dbReference type="InterPro" id="IPR029039">
    <property type="entry name" value="Flavoprotein-like_sf"/>
</dbReference>
<keyword evidence="2" id="KW-0285">Flavoprotein</keyword>